<dbReference type="HOGENOM" id="CLU_1607260_0_0_3"/>
<name>B0C3L6_ACAM1</name>
<evidence type="ECO:0000259" key="1">
    <source>
        <dbReference type="Pfam" id="PF09346"/>
    </source>
</evidence>
<dbReference type="PANTHER" id="PTHR47432">
    <property type="entry name" value="CELL WALL ASSEMBLY REGULATOR SMI1"/>
    <property type="match status" value="1"/>
</dbReference>
<sequence>MSGSQGFIDNWPEFYSLSSILEQWDCWRDLLEAGEFLEFESEPKGPIKTDWWNIKWIPLLGNRGGDHCCLDLDPLPDGQLGQIITMWHDIGAEEIIAPSFKKLLAILADDLNAGVYIFSEEFGELVTVTEFEERNVEQRKQEHMGQLGQFLKRAQFIKQYGKNSS</sequence>
<evidence type="ECO:0000313" key="2">
    <source>
        <dbReference type="EMBL" id="ABW29850.1"/>
    </source>
</evidence>
<dbReference type="Gene3D" id="3.40.1580.10">
    <property type="entry name" value="SMI1/KNR4-like"/>
    <property type="match status" value="1"/>
</dbReference>
<dbReference type="KEGG" id="amr:AM1_4879"/>
<gene>
    <name evidence="2" type="ordered locus">AM1_4879</name>
</gene>
<dbReference type="InterPro" id="IPR018958">
    <property type="entry name" value="Knr4/Smi1-like_dom"/>
</dbReference>
<feature type="domain" description="Knr4/Smi1-like" evidence="1">
    <location>
        <begin position="12"/>
        <end position="105"/>
    </location>
</feature>
<dbReference type="STRING" id="329726.AM1_4879"/>
<dbReference type="Pfam" id="PF09346">
    <property type="entry name" value="SMI1_KNR4"/>
    <property type="match status" value="1"/>
</dbReference>
<dbReference type="Proteomes" id="UP000000268">
    <property type="component" value="Chromosome"/>
</dbReference>
<evidence type="ECO:0000313" key="3">
    <source>
        <dbReference type="Proteomes" id="UP000000268"/>
    </source>
</evidence>
<dbReference type="PANTHER" id="PTHR47432:SF1">
    <property type="entry name" value="CELL WALL ASSEMBLY REGULATOR SMI1"/>
    <property type="match status" value="1"/>
</dbReference>
<dbReference type="AlphaFoldDB" id="B0C3L6"/>
<dbReference type="InterPro" id="IPR051873">
    <property type="entry name" value="KNR4/SMI1_regulator"/>
</dbReference>
<accession>B0C3L6</accession>
<dbReference type="EMBL" id="CP000828">
    <property type="protein sequence ID" value="ABW29850.1"/>
    <property type="molecule type" value="Genomic_DNA"/>
</dbReference>
<dbReference type="InterPro" id="IPR037883">
    <property type="entry name" value="Knr4/Smi1-like_sf"/>
</dbReference>
<reference evidence="2 3" key="1">
    <citation type="journal article" date="2008" name="Proc. Natl. Acad. Sci. U.S.A.">
        <title>Niche adaptation and genome expansion in the chlorophyll d-producing cyanobacterium Acaryochloris marina.</title>
        <authorList>
            <person name="Swingley W.D."/>
            <person name="Chen M."/>
            <person name="Cheung P.C."/>
            <person name="Conrad A.L."/>
            <person name="Dejesa L.C."/>
            <person name="Hao J."/>
            <person name="Honchak B.M."/>
            <person name="Karbach L.E."/>
            <person name="Kurdoglu A."/>
            <person name="Lahiri S."/>
            <person name="Mastrian S.D."/>
            <person name="Miyashita H."/>
            <person name="Page L."/>
            <person name="Ramakrishna P."/>
            <person name="Satoh S."/>
            <person name="Sattley W.M."/>
            <person name="Shimada Y."/>
            <person name="Taylor H.L."/>
            <person name="Tomo T."/>
            <person name="Tsuchiya T."/>
            <person name="Wang Z.T."/>
            <person name="Raymond J."/>
            <person name="Mimuro M."/>
            <person name="Blankenship R.E."/>
            <person name="Touchman J.W."/>
        </authorList>
    </citation>
    <scope>NUCLEOTIDE SEQUENCE [LARGE SCALE GENOMIC DNA]</scope>
    <source>
        <strain evidence="3">MBIC 11017</strain>
    </source>
</reference>
<proteinExistence type="predicted"/>
<protein>
    <recommendedName>
        <fullName evidence="1">Knr4/Smi1-like domain-containing protein</fullName>
    </recommendedName>
</protein>
<keyword evidence="3" id="KW-1185">Reference proteome</keyword>
<dbReference type="SUPFAM" id="SSF160631">
    <property type="entry name" value="SMI1/KNR4-like"/>
    <property type="match status" value="1"/>
</dbReference>
<organism evidence="2 3">
    <name type="scientific">Acaryochloris marina (strain MBIC 11017)</name>
    <dbReference type="NCBI Taxonomy" id="329726"/>
    <lineage>
        <taxon>Bacteria</taxon>
        <taxon>Bacillati</taxon>
        <taxon>Cyanobacteriota</taxon>
        <taxon>Cyanophyceae</taxon>
        <taxon>Acaryochloridales</taxon>
        <taxon>Acaryochloridaceae</taxon>
        <taxon>Acaryochloris</taxon>
    </lineage>
</organism>
<dbReference type="eggNOG" id="COG4282">
    <property type="taxonomic scope" value="Bacteria"/>
</dbReference>